<proteinExistence type="predicted"/>
<dbReference type="AlphaFoldDB" id="A0A3S9SKM5"/>
<evidence type="ECO:0000313" key="2">
    <source>
        <dbReference type="Proteomes" id="UP000282435"/>
    </source>
</evidence>
<protein>
    <submittedName>
        <fullName evidence="1">Uncharacterized protein</fullName>
    </submittedName>
</protein>
<reference evidence="1 2" key="1">
    <citation type="submission" date="2018-12" db="EMBL/GenBank/DDBJ databases">
        <title>Genome sequencing of Eikenella corrodens KCOM 3110 (= JS217).</title>
        <authorList>
            <person name="Koo J.-K."/>
            <person name="Park S.-N."/>
            <person name="Lim Y.K."/>
        </authorList>
    </citation>
    <scope>NUCLEOTIDE SEQUENCE [LARGE SCALE GENOMIC DNA]</scope>
    <source>
        <strain evidence="1 2">KCOM 3110</strain>
    </source>
</reference>
<organism evidence="1 2">
    <name type="scientific">Eikenella corrodens</name>
    <dbReference type="NCBI Taxonomy" id="539"/>
    <lineage>
        <taxon>Bacteria</taxon>
        <taxon>Pseudomonadati</taxon>
        <taxon>Pseudomonadota</taxon>
        <taxon>Betaproteobacteria</taxon>
        <taxon>Neisseriales</taxon>
        <taxon>Neisseriaceae</taxon>
        <taxon>Eikenella</taxon>
    </lineage>
</organism>
<dbReference type="EMBL" id="CP034670">
    <property type="protein sequence ID" value="AZR60091.1"/>
    <property type="molecule type" value="Genomic_DNA"/>
</dbReference>
<evidence type="ECO:0000313" key="1">
    <source>
        <dbReference type="EMBL" id="AZR60091.1"/>
    </source>
</evidence>
<name>A0A3S9SKM5_EIKCO</name>
<dbReference type="Proteomes" id="UP000282435">
    <property type="component" value="Chromosome"/>
</dbReference>
<sequence length="197" mass="22716">MEKIKMSNIKESLKNFASVYASKGRREFDVGFLIFHEDLLGGEKTQIENFFSAIQSSRNCIGIGNPFNLSFSKSMDEARNTHGWLDNNEGKYLYLLEQDDQPIFVNNDTGMVFAMTSGSNEKFEIADSLSDFISALFYTLLLSVKYIDKNSINGKFDENYYINEDEDYLMEIEEFLKNTELNINMENFYSFLFVGAL</sequence>
<gene>
    <name evidence="1" type="ORF">ELB75_08670</name>
</gene>
<accession>A0A3S9SKM5</accession>